<feature type="domain" description="G-protein coupled receptors family 1 profile" evidence="16">
    <location>
        <begin position="58"/>
        <end position="327"/>
    </location>
</feature>
<dbReference type="PROSITE" id="PS50262">
    <property type="entry name" value="G_PROTEIN_RECEP_F1_2"/>
    <property type="match status" value="1"/>
</dbReference>
<organism evidence="17 18">
    <name type="scientific">Parthenolecanium corni</name>
    <dbReference type="NCBI Taxonomy" id="536013"/>
    <lineage>
        <taxon>Eukaryota</taxon>
        <taxon>Metazoa</taxon>
        <taxon>Ecdysozoa</taxon>
        <taxon>Arthropoda</taxon>
        <taxon>Hexapoda</taxon>
        <taxon>Insecta</taxon>
        <taxon>Pterygota</taxon>
        <taxon>Neoptera</taxon>
        <taxon>Paraneoptera</taxon>
        <taxon>Hemiptera</taxon>
        <taxon>Sternorrhyncha</taxon>
        <taxon>Coccoidea</taxon>
        <taxon>Coccidae</taxon>
        <taxon>Parthenolecanium</taxon>
    </lineage>
</organism>
<keyword evidence="12" id="KW-0863">Zinc-finger</keyword>
<dbReference type="EMBL" id="JBBCAQ010000007">
    <property type="protein sequence ID" value="KAK7602642.1"/>
    <property type="molecule type" value="Genomic_DNA"/>
</dbReference>
<evidence type="ECO:0000256" key="10">
    <source>
        <dbReference type="ARBA" id="ARBA00023180"/>
    </source>
</evidence>
<dbReference type="PRINTS" id="PR01565">
    <property type="entry name" value="NEUROMEDINUR"/>
</dbReference>
<keyword evidence="9 13" id="KW-0675">Receptor</keyword>
<evidence type="ECO:0000256" key="2">
    <source>
        <dbReference type="ARBA" id="ARBA00010663"/>
    </source>
</evidence>
<evidence type="ECO:0000256" key="6">
    <source>
        <dbReference type="ARBA" id="ARBA00023040"/>
    </source>
</evidence>
<accession>A0AAN9Y9F1</accession>
<evidence type="ECO:0000259" key="15">
    <source>
        <dbReference type="PROSITE" id="PS50119"/>
    </source>
</evidence>
<dbReference type="PANTHER" id="PTHR24243:SF208">
    <property type="entry name" value="PYROKININ-1 RECEPTOR"/>
    <property type="match status" value="1"/>
</dbReference>
<dbReference type="Pfam" id="PF00001">
    <property type="entry name" value="7tm_1"/>
    <property type="match status" value="1"/>
</dbReference>
<dbReference type="AlphaFoldDB" id="A0AAN9Y9F1"/>
<keyword evidence="8" id="KW-1015">Disulfide bond</keyword>
<feature type="transmembrane region" description="Helical" evidence="14">
    <location>
        <begin position="162"/>
        <end position="187"/>
    </location>
</feature>
<proteinExistence type="inferred from homology"/>
<keyword evidence="11 13" id="KW-0807">Transducer</keyword>
<dbReference type="PANTHER" id="PTHR24243">
    <property type="entry name" value="G-PROTEIN COUPLED RECEPTOR"/>
    <property type="match status" value="1"/>
</dbReference>
<dbReference type="Proteomes" id="UP001367676">
    <property type="component" value="Unassembled WGS sequence"/>
</dbReference>
<dbReference type="PRINTS" id="PR00237">
    <property type="entry name" value="GPCRRHODOPSN"/>
</dbReference>
<comment type="caution">
    <text evidence="17">The sequence shown here is derived from an EMBL/GenBank/DDBJ whole genome shotgun (WGS) entry which is preliminary data.</text>
</comment>
<evidence type="ECO:0000256" key="3">
    <source>
        <dbReference type="ARBA" id="ARBA00022475"/>
    </source>
</evidence>
<evidence type="ECO:0000256" key="4">
    <source>
        <dbReference type="ARBA" id="ARBA00022692"/>
    </source>
</evidence>
<sequence length="604" mass="68786">MRNNLSIHQPSINWSTTSTNNSESEFDTFDLIKKHDPLYIAVPLTILYTFILITGIIGNIVTCVVILRNKYLHTTTNYYLFSLAISDLLLLTFGLPQEMYYIWSRYPYIFGETFCILRGLMAETSTNASVLTITAFTVERYLAICHPFLAHTISDSQRVIKYILTIWIVALLSAIPQALQFGLVFHGSPEFLVCNLKRVLFPNSFEIATIFFFILPMVAITILYILIGCKLKRSAGLKHRRISRTMLSATSQQNSSRSLIANGSSRKVLKMLVAVVITFFVCWAPFHIQRLVAMHIEMPNSTKLYEVVTYISAILYYTSATVNPILYHTMSHKFRDAFKDTARGLCGKHEDNKGPTYQYDKNERSRIFYKDGRKFKMIASKNSDSSFSSGRSDPSSQHIPLILKCYHSCCERCIRDSILRWKGVVCGTCGFKSVPKPALDPAMKNLRVSFPVAENIVNEIRKAEKRGLQDESQINFTLNRLQRKNVNMIQPISNKIAYCHECEFEVPSFKCLQCGTILCEGCNESCHDKKTLRHHKRIPLADAEDAASVATDSSSAVFFNVEELEHGQILQQLFSKSEVKMHTIENSLRLNCILYNECTDDDIL</sequence>
<evidence type="ECO:0000256" key="9">
    <source>
        <dbReference type="ARBA" id="ARBA00023170"/>
    </source>
</evidence>
<feature type="transmembrane region" description="Helical" evidence="14">
    <location>
        <begin position="128"/>
        <end position="150"/>
    </location>
</feature>
<evidence type="ECO:0000259" key="16">
    <source>
        <dbReference type="PROSITE" id="PS50262"/>
    </source>
</evidence>
<dbReference type="InterPro" id="IPR005390">
    <property type="entry name" value="NeuromedU_rcpt"/>
</dbReference>
<feature type="transmembrane region" description="Helical" evidence="14">
    <location>
        <begin position="268"/>
        <end position="288"/>
    </location>
</feature>
<keyword evidence="7 14" id="KW-0472">Membrane</keyword>
<dbReference type="CDD" id="cd19757">
    <property type="entry name" value="Bbox1"/>
    <property type="match status" value="1"/>
</dbReference>
<dbReference type="PROSITE" id="PS50119">
    <property type="entry name" value="ZF_BBOX"/>
    <property type="match status" value="1"/>
</dbReference>
<evidence type="ECO:0000256" key="5">
    <source>
        <dbReference type="ARBA" id="ARBA00022989"/>
    </source>
</evidence>
<protein>
    <submittedName>
        <fullName evidence="17">Uncharacterized protein</fullName>
    </submittedName>
</protein>
<dbReference type="GO" id="GO:0005886">
    <property type="term" value="C:plasma membrane"/>
    <property type="evidence" value="ECO:0007669"/>
    <property type="project" value="UniProtKB-SubCell"/>
</dbReference>
<evidence type="ECO:0000313" key="18">
    <source>
        <dbReference type="Proteomes" id="UP001367676"/>
    </source>
</evidence>
<dbReference type="SMART" id="SM01381">
    <property type="entry name" value="7TM_GPCR_Srsx"/>
    <property type="match status" value="1"/>
</dbReference>
<evidence type="ECO:0000256" key="8">
    <source>
        <dbReference type="ARBA" id="ARBA00023157"/>
    </source>
</evidence>
<dbReference type="InterPro" id="IPR000315">
    <property type="entry name" value="Znf_B-box"/>
</dbReference>
<dbReference type="GO" id="GO:0008270">
    <property type="term" value="F:zinc ion binding"/>
    <property type="evidence" value="ECO:0007669"/>
    <property type="project" value="UniProtKB-KW"/>
</dbReference>
<keyword evidence="3" id="KW-1003">Cell membrane</keyword>
<evidence type="ECO:0000256" key="1">
    <source>
        <dbReference type="ARBA" id="ARBA00004651"/>
    </source>
</evidence>
<evidence type="ECO:0000313" key="17">
    <source>
        <dbReference type="EMBL" id="KAK7602642.1"/>
    </source>
</evidence>
<dbReference type="InterPro" id="IPR017452">
    <property type="entry name" value="GPCR_Rhodpsn_7TM"/>
</dbReference>
<gene>
    <name evidence="17" type="ORF">V9T40_006616</name>
</gene>
<keyword evidence="12" id="KW-0479">Metal-binding</keyword>
<name>A0AAN9Y9F1_9HEMI</name>
<dbReference type="SUPFAM" id="SSF81321">
    <property type="entry name" value="Family A G protein-coupled receptor-like"/>
    <property type="match status" value="1"/>
</dbReference>
<keyword evidence="4 13" id="KW-0812">Transmembrane</keyword>
<comment type="subcellular location">
    <subcellularLocation>
        <location evidence="1">Cell membrane</location>
        <topology evidence="1">Multi-pass membrane protein</topology>
    </subcellularLocation>
</comment>
<keyword evidence="5 14" id="KW-1133">Transmembrane helix</keyword>
<comment type="similarity">
    <text evidence="2 13">Belongs to the G-protein coupled receptor 1 family.</text>
</comment>
<dbReference type="Gene3D" id="1.20.1070.10">
    <property type="entry name" value="Rhodopsin 7-helix transmembrane proteins"/>
    <property type="match status" value="1"/>
</dbReference>
<dbReference type="GO" id="GO:0001607">
    <property type="term" value="F:neuromedin U receptor activity"/>
    <property type="evidence" value="ECO:0007669"/>
    <property type="project" value="InterPro"/>
</dbReference>
<feature type="domain" description="B box-type" evidence="15">
    <location>
        <begin position="494"/>
        <end position="540"/>
    </location>
</feature>
<feature type="transmembrane region" description="Helical" evidence="14">
    <location>
        <begin position="207"/>
        <end position="231"/>
    </location>
</feature>
<evidence type="ECO:0000256" key="13">
    <source>
        <dbReference type="RuleBase" id="RU000688"/>
    </source>
</evidence>
<feature type="transmembrane region" description="Helical" evidence="14">
    <location>
        <begin position="38"/>
        <end position="66"/>
    </location>
</feature>
<feature type="transmembrane region" description="Helical" evidence="14">
    <location>
        <begin position="308"/>
        <end position="327"/>
    </location>
</feature>
<reference evidence="17 18" key="1">
    <citation type="submission" date="2024-03" db="EMBL/GenBank/DDBJ databases">
        <title>Adaptation during the transition from Ophiocordyceps entomopathogen to insect associate is accompanied by gene loss and intensified selection.</title>
        <authorList>
            <person name="Ward C.M."/>
            <person name="Onetto C.A."/>
            <person name="Borneman A.R."/>
        </authorList>
    </citation>
    <scope>NUCLEOTIDE SEQUENCE [LARGE SCALE GENOMIC DNA]</scope>
    <source>
        <strain evidence="17">AWRI1</strain>
        <tissue evidence="17">Single Adult Female</tissue>
    </source>
</reference>
<keyword evidence="18" id="KW-1185">Reference proteome</keyword>
<keyword evidence="6 13" id="KW-0297">G-protein coupled receptor</keyword>
<keyword evidence="10" id="KW-0325">Glycoprotein</keyword>
<evidence type="ECO:0000256" key="7">
    <source>
        <dbReference type="ARBA" id="ARBA00023136"/>
    </source>
</evidence>
<keyword evidence="12" id="KW-0862">Zinc</keyword>
<dbReference type="PROSITE" id="PS00237">
    <property type="entry name" value="G_PROTEIN_RECEP_F1_1"/>
    <property type="match status" value="1"/>
</dbReference>
<dbReference type="InterPro" id="IPR000276">
    <property type="entry name" value="GPCR_Rhodpsn"/>
</dbReference>
<feature type="transmembrane region" description="Helical" evidence="14">
    <location>
        <begin position="78"/>
        <end position="95"/>
    </location>
</feature>
<evidence type="ECO:0000256" key="14">
    <source>
        <dbReference type="SAM" id="Phobius"/>
    </source>
</evidence>
<evidence type="ECO:0000256" key="12">
    <source>
        <dbReference type="PROSITE-ProRule" id="PRU00024"/>
    </source>
</evidence>
<evidence type="ECO:0000256" key="11">
    <source>
        <dbReference type="ARBA" id="ARBA00023224"/>
    </source>
</evidence>